<evidence type="ECO:0000256" key="3">
    <source>
        <dbReference type="ARBA" id="ARBA00009214"/>
    </source>
</evidence>
<evidence type="ECO:0000256" key="10">
    <source>
        <dbReference type="ARBA" id="ARBA00022729"/>
    </source>
</evidence>
<dbReference type="GO" id="GO:0006956">
    <property type="term" value="P:complement activation"/>
    <property type="evidence" value="ECO:0000318"/>
    <property type="project" value="GO_Central"/>
</dbReference>
<keyword evidence="25" id="KW-1185">Reference proteome</keyword>
<keyword evidence="5" id="KW-0964">Secreted</keyword>
<reference evidence="24" key="2">
    <citation type="submission" date="2025-08" db="UniProtKB">
        <authorList>
            <consortium name="Ensembl"/>
        </authorList>
    </citation>
    <scope>IDENTIFICATION</scope>
</reference>
<evidence type="ECO:0000313" key="24">
    <source>
        <dbReference type="Ensembl" id="ENSACAP00000006737.3"/>
    </source>
</evidence>
<organism evidence="24 25">
    <name type="scientific">Anolis carolinensis</name>
    <name type="common">Green anole</name>
    <name type="synonym">American chameleon</name>
    <dbReference type="NCBI Taxonomy" id="28377"/>
    <lineage>
        <taxon>Eukaryota</taxon>
        <taxon>Metazoa</taxon>
        <taxon>Chordata</taxon>
        <taxon>Craniata</taxon>
        <taxon>Vertebrata</taxon>
        <taxon>Euteleostomi</taxon>
        <taxon>Lepidosauria</taxon>
        <taxon>Squamata</taxon>
        <taxon>Bifurcata</taxon>
        <taxon>Unidentata</taxon>
        <taxon>Episquamata</taxon>
        <taxon>Toxicofera</taxon>
        <taxon>Iguania</taxon>
        <taxon>Dactyloidae</taxon>
        <taxon>Anolis</taxon>
    </lineage>
</organism>
<keyword evidence="9" id="KW-0812">Transmembrane</keyword>
<dbReference type="GO" id="GO:1902495">
    <property type="term" value="C:transmembrane transporter complex"/>
    <property type="evidence" value="ECO:0007669"/>
    <property type="project" value="Ensembl"/>
</dbReference>
<dbReference type="HOGENOM" id="CLU_032453_1_0_1"/>
<keyword evidence="4" id="KW-1134">Transmembrane beta strand</keyword>
<dbReference type="InterPro" id="IPR002172">
    <property type="entry name" value="LDrepeatLR_classA_rpt"/>
</dbReference>
<dbReference type="PANTHER" id="PTHR45742">
    <property type="entry name" value="COMPLEMENT COMPONENT C6"/>
    <property type="match status" value="1"/>
</dbReference>
<dbReference type="GO" id="GO:0005579">
    <property type="term" value="C:membrane attack complex"/>
    <property type="evidence" value="ECO:0000318"/>
    <property type="project" value="GO_Central"/>
</dbReference>
<reference evidence="24 25" key="1">
    <citation type="submission" date="2009-12" db="EMBL/GenBank/DDBJ databases">
        <title>The Genome Sequence of Anolis carolinensis (Green Anole Lizard).</title>
        <authorList>
            <consortium name="The Genome Sequencing Platform"/>
            <person name="Di Palma F."/>
            <person name="Alfoldi J."/>
            <person name="Heiman D."/>
            <person name="Young S."/>
            <person name="Grabherr M."/>
            <person name="Johnson J."/>
            <person name="Lander E.S."/>
            <person name="Lindblad-Toh K."/>
        </authorList>
    </citation>
    <scope>NUCLEOTIDE SEQUENCE [LARGE SCALE GENOMIC DNA]</scope>
    <source>
        <strain evidence="24 25">JBL SC #1</strain>
    </source>
</reference>
<dbReference type="CDD" id="cd00112">
    <property type="entry name" value="LDLa"/>
    <property type="match status" value="1"/>
</dbReference>
<feature type="disulfide bond" evidence="20">
    <location>
        <begin position="128"/>
        <end position="143"/>
    </location>
</feature>
<keyword evidence="11" id="KW-0677">Repeat</keyword>
<evidence type="ECO:0000256" key="11">
    <source>
        <dbReference type="ARBA" id="ARBA00022737"/>
    </source>
</evidence>
<evidence type="ECO:0000256" key="13">
    <source>
        <dbReference type="ARBA" id="ARBA00022859"/>
    </source>
</evidence>
<dbReference type="GO" id="GO:0044218">
    <property type="term" value="C:other organism cell membrane"/>
    <property type="evidence" value="ECO:0007669"/>
    <property type="project" value="UniProtKB-KW"/>
</dbReference>
<dbReference type="eggNOG" id="ENOG502QT87">
    <property type="taxonomic scope" value="Eukaryota"/>
</dbReference>
<keyword evidence="13" id="KW-0391">Immunity</keyword>
<evidence type="ECO:0000256" key="7">
    <source>
        <dbReference type="ARBA" id="ARBA00022537"/>
    </source>
</evidence>
<proteinExistence type="inferred from homology"/>
<dbReference type="InterPro" id="IPR036055">
    <property type="entry name" value="LDL_receptor-like_sf"/>
</dbReference>
<dbReference type="PRINTS" id="PR00764">
    <property type="entry name" value="COMPLEMENTC9"/>
</dbReference>
<dbReference type="GO" id="GO:0005615">
    <property type="term" value="C:extracellular space"/>
    <property type="evidence" value="ECO:0000318"/>
    <property type="project" value="GO_Central"/>
</dbReference>
<accession>G1KFV6</accession>
<dbReference type="SUPFAM" id="SSF82895">
    <property type="entry name" value="TSP-1 type 1 repeat"/>
    <property type="match status" value="2"/>
</dbReference>
<dbReference type="Pfam" id="PF00057">
    <property type="entry name" value="Ldl_recept_a"/>
    <property type="match status" value="1"/>
</dbReference>
<dbReference type="Proteomes" id="UP000001646">
    <property type="component" value="Chromosome 4"/>
</dbReference>
<dbReference type="PROSITE" id="PS01209">
    <property type="entry name" value="LDLRA_1"/>
    <property type="match status" value="1"/>
</dbReference>
<evidence type="ECO:0000256" key="9">
    <source>
        <dbReference type="ARBA" id="ARBA00022692"/>
    </source>
</evidence>
<evidence type="ECO:0000256" key="4">
    <source>
        <dbReference type="ARBA" id="ARBA00022452"/>
    </source>
</evidence>
<dbReference type="PROSITE" id="PS51412">
    <property type="entry name" value="MACPF_2"/>
    <property type="match status" value="1"/>
</dbReference>
<feature type="chain" id="PRO_5003412756" evidence="22">
    <location>
        <begin position="29"/>
        <end position="596"/>
    </location>
</feature>
<dbReference type="PROSITE" id="PS00279">
    <property type="entry name" value="MACPF_1"/>
    <property type="match status" value="1"/>
</dbReference>
<gene>
    <name evidence="24" type="primary">C8A</name>
</gene>
<evidence type="ECO:0000256" key="21">
    <source>
        <dbReference type="SAM" id="MobiDB-lite"/>
    </source>
</evidence>
<evidence type="ECO:0000256" key="14">
    <source>
        <dbReference type="ARBA" id="ARBA00022875"/>
    </source>
</evidence>
<evidence type="ECO:0000256" key="6">
    <source>
        <dbReference type="ARBA" id="ARBA00022536"/>
    </source>
</evidence>
<dbReference type="STRING" id="28377.ENSACAP00000006737"/>
<dbReference type="PANTHER" id="PTHR45742:SF1">
    <property type="entry name" value="COMPLEMENT COMPONENT C8 ALPHA CHAIN"/>
    <property type="match status" value="1"/>
</dbReference>
<keyword evidence="14" id="KW-0180">Complement pathway</keyword>
<evidence type="ECO:0000256" key="5">
    <source>
        <dbReference type="ARBA" id="ARBA00022525"/>
    </source>
</evidence>
<dbReference type="CTD" id="731"/>
<feature type="domain" description="MACPF" evidence="23">
    <location>
        <begin position="146"/>
        <end position="510"/>
    </location>
</feature>
<keyword evidence="6" id="KW-0245">EGF-like domain</keyword>
<dbReference type="SUPFAM" id="SSF57424">
    <property type="entry name" value="LDL receptor-like module"/>
    <property type="match status" value="1"/>
</dbReference>
<keyword evidence="8" id="KW-0399">Innate immunity</keyword>
<dbReference type="SMART" id="SM00192">
    <property type="entry name" value="LDLa"/>
    <property type="match status" value="1"/>
</dbReference>
<dbReference type="InterPro" id="IPR020863">
    <property type="entry name" value="MACPF_CS"/>
</dbReference>
<feature type="disulfide bond" evidence="20">
    <location>
        <begin position="109"/>
        <end position="121"/>
    </location>
</feature>
<evidence type="ECO:0000256" key="1">
    <source>
        <dbReference type="ARBA" id="ARBA00004276"/>
    </source>
</evidence>
<feature type="signal peptide" evidence="22">
    <location>
        <begin position="1"/>
        <end position="28"/>
    </location>
</feature>
<evidence type="ECO:0000256" key="19">
    <source>
        <dbReference type="ARBA" id="ARBA00023298"/>
    </source>
</evidence>
<evidence type="ECO:0000256" key="8">
    <source>
        <dbReference type="ARBA" id="ARBA00022588"/>
    </source>
</evidence>
<reference evidence="24" key="3">
    <citation type="submission" date="2025-09" db="UniProtKB">
        <authorList>
            <consortium name="Ensembl"/>
        </authorList>
    </citation>
    <scope>IDENTIFICATION</scope>
</reference>
<evidence type="ECO:0000313" key="25">
    <source>
        <dbReference type="Proteomes" id="UP000001646"/>
    </source>
</evidence>
<dbReference type="InterPro" id="IPR001862">
    <property type="entry name" value="MAC_perforin"/>
</dbReference>
<dbReference type="Gene3D" id="2.20.100.10">
    <property type="entry name" value="Thrombospondin type-1 (TSP1) repeat"/>
    <property type="match status" value="2"/>
</dbReference>
<dbReference type="Bgee" id="ENSACAG00000006854">
    <property type="expression patterns" value="Expressed in liver and 5 other cell types or tissues"/>
</dbReference>
<dbReference type="PRINTS" id="PR01705">
    <property type="entry name" value="TSP1REPEAT"/>
</dbReference>
<dbReference type="PROSITE" id="PS50068">
    <property type="entry name" value="LDLRA_2"/>
    <property type="match status" value="1"/>
</dbReference>
<evidence type="ECO:0000256" key="20">
    <source>
        <dbReference type="PROSITE-ProRule" id="PRU00124"/>
    </source>
</evidence>
<comment type="subcellular location">
    <subcellularLocation>
        <location evidence="2">Secreted</location>
    </subcellularLocation>
    <subcellularLocation>
        <location evidence="1">Target cell membrane</location>
        <topology evidence="1">Multi-pass membrane protein</topology>
    </subcellularLocation>
</comment>
<keyword evidence="18" id="KW-0325">Glycoprotein</keyword>
<dbReference type="KEGG" id="acs:100563663"/>
<dbReference type="Ensembl" id="ENSACAT00000006883.4">
    <property type="protein sequence ID" value="ENSACAP00000006737.3"/>
    <property type="gene ID" value="ENSACAG00000006854.4"/>
</dbReference>
<evidence type="ECO:0000256" key="17">
    <source>
        <dbReference type="ARBA" id="ARBA00023157"/>
    </source>
</evidence>
<evidence type="ECO:0000259" key="23">
    <source>
        <dbReference type="PROSITE" id="PS51412"/>
    </source>
</evidence>
<dbReference type="PROSITE" id="PS50092">
    <property type="entry name" value="TSP1"/>
    <property type="match status" value="2"/>
</dbReference>
<evidence type="ECO:0000256" key="12">
    <source>
        <dbReference type="ARBA" id="ARBA00022852"/>
    </source>
</evidence>
<dbReference type="InterPro" id="IPR020864">
    <property type="entry name" value="MACPF"/>
</dbReference>
<dbReference type="GeneID" id="100563663"/>
<evidence type="ECO:0000256" key="15">
    <source>
        <dbReference type="ARBA" id="ARBA00023058"/>
    </source>
</evidence>
<protein>
    <submittedName>
        <fullName evidence="24">Complement C8 alpha chain</fullName>
    </submittedName>
</protein>
<dbReference type="Pfam" id="PF21195">
    <property type="entry name" value="EGF_C8A_B_C6"/>
    <property type="match status" value="1"/>
</dbReference>
<dbReference type="GO" id="GO:0160257">
    <property type="term" value="P:complement activation, GZMK pathway"/>
    <property type="evidence" value="ECO:0007669"/>
    <property type="project" value="Ensembl"/>
</dbReference>
<dbReference type="InParanoid" id="G1KFV6"/>
<dbReference type="GO" id="GO:0006958">
    <property type="term" value="P:complement activation, classical pathway"/>
    <property type="evidence" value="ECO:0007669"/>
    <property type="project" value="UniProtKB-KW"/>
</dbReference>
<keyword evidence="10 22" id="KW-0732">Signal</keyword>
<name>G1KFV6_ANOCA</name>
<evidence type="ECO:0000256" key="22">
    <source>
        <dbReference type="SAM" id="SignalP"/>
    </source>
</evidence>
<dbReference type="InterPro" id="IPR036383">
    <property type="entry name" value="TSP1_rpt_sf"/>
</dbReference>
<dbReference type="Pfam" id="PF01823">
    <property type="entry name" value="MACPF"/>
    <property type="match status" value="1"/>
</dbReference>
<dbReference type="InterPro" id="IPR023415">
    <property type="entry name" value="LDLR_class-A_CS"/>
</dbReference>
<keyword evidence="15" id="KW-0473">Membrane attack complex</keyword>
<comment type="similarity">
    <text evidence="3">Belongs to the complement C6/C7/C8/C9 family.</text>
</comment>
<keyword evidence="17 20" id="KW-1015">Disulfide bond</keyword>
<sequence>MWFHLDKIFLPMVVLIVYLLSCQDTAAAHSKLTGLPSQRLRRQTGTPVPINCQLSQWSEWTECFPCQDKKYRYRTLLQPSKYEGDMCIGSLSEKVACEPTRTCTMSQNCGTDFKCTDSGRCIKRHLICNGEPDCRDGSDETDCEDAETLCDDMDPIPGVRRLAQGYNILTQEGADIVYDPTYYGGQCESVYNGEWREEKYDPVCDNLYYGDDEKYFRKPYNVHFYQFLAHADSGFSTEYFDNAKDLLSAIKRDTSWNAGFTVGVGPADMPLNLELGFRLSRGKGTLRNTTDYASKNLGFLRALTKVQTARFKMRRDNIFLDEDILQVLMELPDQYNYGMYADFINTYGTHFMTSGTMGGVFEYILVINKDKMEKAEMNSNIVNQCFGLSIGLTFTPVENVDVGAKLSSEFCNKDGSRTEDKKSAESVIEDIISRVRGGDTASIGRIMEGSSANAYRYWGRSLKLNPSVIDFELEPIHEILCRTQLPNMEIKRKNLKKALDQYLVDFNACRCGPCHNNAEAMMVGTKCICECQKGARGPACETTMREVGPAHGTWSCWAPWTSCQGGSRRRTRECNNPEPRRGGRTCAGRNAQTAEC</sequence>
<dbReference type="Gene3D" id="4.10.400.10">
    <property type="entry name" value="Low-density Lipoprotein Receptor"/>
    <property type="match status" value="1"/>
</dbReference>
<dbReference type="InterPro" id="IPR048831">
    <property type="entry name" value="C8A_B_C6_EGF-like"/>
</dbReference>
<dbReference type="SMART" id="SM00209">
    <property type="entry name" value="TSP1"/>
    <property type="match status" value="2"/>
</dbReference>
<evidence type="ECO:0000256" key="16">
    <source>
        <dbReference type="ARBA" id="ARBA00023136"/>
    </source>
</evidence>
<dbReference type="AlphaFoldDB" id="G1KFV6"/>
<dbReference type="SMART" id="SM00457">
    <property type="entry name" value="MACPF"/>
    <property type="match status" value="1"/>
</dbReference>
<keyword evidence="19" id="KW-1053">Target membrane</keyword>
<keyword evidence="12" id="KW-0204">Cytolysis</keyword>
<keyword evidence="7" id="KW-1052">Target cell membrane</keyword>
<dbReference type="GO" id="GO:0031640">
    <property type="term" value="P:killing of cells of another organism"/>
    <property type="evidence" value="ECO:0007669"/>
    <property type="project" value="UniProtKB-KW"/>
</dbReference>
<feature type="region of interest" description="Disordered" evidence="21">
    <location>
        <begin position="574"/>
        <end position="596"/>
    </location>
</feature>
<dbReference type="InterPro" id="IPR000884">
    <property type="entry name" value="TSP1_rpt"/>
</dbReference>
<comment type="caution">
    <text evidence="20">Lacks conserved residue(s) required for the propagation of feature annotation.</text>
</comment>
<evidence type="ECO:0000256" key="18">
    <source>
        <dbReference type="ARBA" id="ARBA00023180"/>
    </source>
</evidence>
<dbReference type="OrthoDB" id="6150863at2759"/>
<evidence type="ECO:0000256" key="2">
    <source>
        <dbReference type="ARBA" id="ARBA00004613"/>
    </source>
</evidence>
<dbReference type="GeneTree" id="ENSGT00940000160126"/>
<keyword evidence="16" id="KW-0472">Membrane</keyword>